<dbReference type="AlphaFoldDB" id="A0A8X7UVI5"/>
<dbReference type="Proteomes" id="UP000886595">
    <property type="component" value="Unassembled WGS sequence"/>
</dbReference>
<dbReference type="GO" id="GO:0006488">
    <property type="term" value="P:dolichol-linked oligosaccharide biosynthetic process"/>
    <property type="evidence" value="ECO:0007669"/>
    <property type="project" value="InterPro"/>
</dbReference>
<keyword evidence="9" id="KW-1185">Reference proteome</keyword>
<feature type="transmembrane region" description="Helical" evidence="6">
    <location>
        <begin position="63"/>
        <end position="86"/>
    </location>
</feature>
<feature type="transmembrane region" description="Helical" evidence="6">
    <location>
        <begin position="6"/>
        <end position="27"/>
    </location>
</feature>
<name>A0A8X7UVI5_BRACI</name>
<keyword evidence="4 6" id="KW-1133">Transmembrane helix</keyword>
<dbReference type="GO" id="GO:0005783">
    <property type="term" value="C:endoplasmic reticulum"/>
    <property type="evidence" value="ECO:0007669"/>
    <property type="project" value="TreeGrafter"/>
</dbReference>
<accession>A0A8X7UVI5</accession>
<feature type="transmembrane region" description="Helical" evidence="6">
    <location>
        <begin position="101"/>
        <end position="119"/>
    </location>
</feature>
<evidence type="ECO:0000256" key="5">
    <source>
        <dbReference type="ARBA" id="ARBA00023136"/>
    </source>
</evidence>
<evidence type="ECO:0000256" key="6">
    <source>
        <dbReference type="SAM" id="Phobius"/>
    </source>
</evidence>
<dbReference type="InterPro" id="IPR039698">
    <property type="entry name" value="Dfg10/SRD5A3"/>
</dbReference>
<organism evidence="8 9">
    <name type="scientific">Brassica carinata</name>
    <name type="common">Ethiopian mustard</name>
    <name type="synonym">Abyssinian cabbage</name>
    <dbReference type="NCBI Taxonomy" id="52824"/>
    <lineage>
        <taxon>Eukaryota</taxon>
        <taxon>Viridiplantae</taxon>
        <taxon>Streptophyta</taxon>
        <taxon>Embryophyta</taxon>
        <taxon>Tracheophyta</taxon>
        <taxon>Spermatophyta</taxon>
        <taxon>Magnoliopsida</taxon>
        <taxon>eudicotyledons</taxon>
        <taxon>Gunneridae</taxon>
        <taxon>Pentapetalae</taxon>
        <taxon>rosids</taxon>
        <taxon>malvids</taxon>
        <taxon>Brassicales</taxon>
        <taxon>Brassicaceae</taxon>
        <taxon>Brassiceae</taxon>
        <taxon>Brassica</taxon>
    </lineage>
</organism>
<dbReference type="PANTHER" id="PTHR14624">
    <property type="entry name" value="DFG10 PROTEIN"/>
    <property type="match status" value="1"/>
</dbReference>
<feature type="domain" description="3-oxo-5-alpha-steroid 4-dehydrogenase C-terminal" evidence="7">
    <location>
        <begin position="188"/>
        <end position="297"/>
    </location>
</feature>
<dbReference type="GO" id="GO:0003865">
    <property type="term" value="F:3-oxo-5-alpha-steroid 4-dehydrogenase activity"/>
    <property type="evidence" value="ECO:0007669"/>
    <property type="project" value="TreeGrafter"/>
</dbReference>
<comment type="subcellular location">
    <subcellularLocation>
        <location evidence="1">Endomembrane system</location>
        <topology evidence="1">Multi-pass membrane protein</topology>
    </subcellularLocation>
</comment>
<proteinExistence type="predicted"/>
<evidence type="ECO:0000259" key="7">
    <source>
        <dbReference type="Pfam" id="PF02544"/>
    </source>
</evidence>
<dbReference type="InterPro" id="IPR001104">
    <property type="entry name" value="3-oxo-5_a-steroid_4-DH_C"/>
</dbReference>
<gene>
    <name evidence="8" type="ORF">Bca52824_040474</name>
</gene>
<dbReference type="OrthoDB" id="541710at2759"/>
<dbReference type="EMBL" id="JAAMPC010000009">
    <property type="protein sequence ID" value="KAG2293805.1"/>
    <property type="molecule type" value="Genomic_DNA"/>
</dbReference>
<keyword evidence="3 6" id="KW-0812">Transmembrane</keyword>
<evidence type="ECO:0000256" key="4">
    <source>
        <dbReference type="ARBA" id="ARBA00022989"/>
    </source>
</evidence>
<reference evidence="8 9" key="1">
    <citation type="submission" date="2020-02" db="EMBL/GenBank/DDBJ databases">
        <authorList>
            <person name="Ma Q."/>
            <person name="Huang Y."/>
            <person name="Song X."/>
            <person name="Pei D."/>
        </authorList>
    </citation>
    <scope>NUCLEOTIDE SEQUENCE [LARGE SCALE GENOMIC DNA]</scope>
    <source>
        <strain evidence="8">Sxm20200214</strain>
        <tissue evidence="8">Leaf</tissue>
    </source>
</reference>
<feature type="transmembrane region" description="Helical" evidence="6">
    <location>
        <begin position="139"/>
        <end position="162"/>
    </location>
</feature>
<evidence type="ECO:0000256" key="3">
    <source>
        <dbReference type="ARBA" id="ARBA00022692"/>
    </source>
</evidence>
<keyword evidence="5 6" id="KW-0472">Membrane</keyword>
<comment type="pathway">
    <text evidence="2">Protein modification; protein glycosylation.</text>
</comment>
<dbReference type="PANTHER" id="PTHR14624:SF0">
    <property type="entry name" value="POLYPRENOL REDUCTASE"/>
    <property type="match status" value="1"/>
</dbReference>
<evidence type="ECO:0000313" key="8">
    <source>
        <dbReference type="EMBL" id="KAG2293805.1"/>
    </source>
</evidence>
<evidence type="ECO:0000313" key="9">
    <source>
        <dbReference type="Proteomes" id="UP000886595"/>
    </source>
</evidence>
<evidence type="ECO:0000256" key="1">
    <source>
        <dbReference type="ARBA" id="ARBA00004127"/>
    </source>
</evidence>
<sequence>MELGIWIVWLVRAAWIAAILLMVIGSIPSSKLRLYHELMLSFAGRGKILQPSSSQKWTVPQKYFAHFYVVGVVWTTLLFAMTWMYAFKMAPLTGGSHVEHWFKVLRAVFLLLLMEIHVLRRLIESFYVFKYSPCARMSILGYFTGLFFYAAAPLSLCIDIASEMVSFAGNQMAGLISEGKSPLMQLGWCQLIGGAFFLWGWLHQRRCHAILGSLRKIPSQAKEYIIPHGDWFESLRLSLVLYMGLLIASGGIDVTIWLLFGFVVGNLTMAAGETHRWYLRKFENYPANRSAIFPYVY</sequence>
<comment type="caution">
    <text evidence="8">The sequence shown here is derived from an EMBL/GenBank/DDBJ whole genome shotgun (WGS) entry which is preliminary data.</text>
</comment>
<evidence type="ECO:0000256" key="2">
    <source>
        <dbReference type="ARBA" id="ARBA00004922"/>
    </source>
</evidence>
<feature type="transmembrane region" description="Helical" evidence="6">
    <location>
        <begin position="182"/>
        <end position="202"/>
    </location>
</feature>
<dbReference type="Pfam" id="PF02544">
    <property type="entry name" value="Steroid_dh"/>
    <property type="match status" value="1"/>
</dbReference>
<feature type="transmembrane region" description="Helical" evidence="6">
    <location>
        <begin position="239"/>
        <end position="260"/>
    </location>
</feature>
<dbReference type="GO" id="GO:0016095">
    <property type="term" value="P:polyprenol catabolic process"/>
    <property type="evidence" value="ECO:0007669"/>
    <property type="project" value="TreeGrafter"/>
</dbReference>
<protein>
    <recommendedName>
        <fullName evidence="7">3-oxo-5-alpha-steroid 4-dehydrogenase C-terminal domain-containing protein</fullName>
    </recommendedName>
</protein>